<name>A0A0R2NTZ7_9LACO</name>
<dbReference type="AlphaFoldDB" id="A0A0R2NTZ7"/>
<organism evidence="1 2">
    <name type="scientific">Lactiplantibacillus fabifermentans DSM 21115</name>
    <dbReference type="NCBI Taxonomy" id="1413187"/>
    <lineage>
        <taxon>Bacteria</taxon>
        <taxon>Bacillati</taxon>
        <taxon>Bacillota</taxon>
        <taxon>Bacilli</taxon>
        <taxon>Lactobacillales</taxon>
        <taxon>Lactobacillaceae</taxon>
        <taxon>Lactiplantibacillus</taxon>
    </lineage>
</organism>
<protein>
    <submittedName>
        <fullName evidence="1">Uncharacterized protein</fullName>
    </submittedName>
</protein>
<comment type="caution">
    <text evidence="1">The sequence shown here is derived from an EMBL/GenBank/DDBJ whole genome shotgun (WGS) entry which is preliminary data.</text>
</comment>
<proteinExistence type="predicted"/>
<gene>
    <name evidence="1" type="ORF">DY78_GL002808</name>
</gene>
<evidence type="ECO:0000313" key="1">
    <source>
        <dbReference type="EMBL" id="KRO27904.1"/>
    </source>
</evidence>
<sequence length="107" mass="12722">MYVYHYTADKIAPVIAAKNVLVTVGHQWASAFSIHILKNLSTDFESVRRLDPYFSTAVVFMDVEAFLEIIAKKARISWWHDFTKMIRHHFRQPSMRSGARWRFTFWQ</sequence>
<dbReference type="EMBL" id="AYGX02000063">
    <property type="protein sequence ID" value="KRO27904.1"/>
    <property type="molecule type" value="Genomic_DNA"/>
</dbReference>
<keyword evidence="2" id="KW-1185">Reference proteome</keyword>
<reference evidence="1 2" key="1">
    <citation type="journal article" date="2015" name="Genome Announc.">
        <title>Expanding the biotechnology potential of lactobacilli through comparative genomics of 213 strains and associated genera.</title>
        <authorList>
            <person name="Sun Z."/>
            <person name="Harris H.M."/>
            <person name="McCann A."/>
            <person name="Guo C."/>
            <person name="Argimon S."/>
            <person name="Zhang W."/>
            <person name="Yang X."/>
            <person name="Jeffery I.B."/>
            <person name="Cooney J.C."/>
            <person name="Kagawa T.F."/>
            <person name="Liu W."/>
            <person name="Song Y."/>
            <person name="Salvetti E."/>
            <person name="Wrobel A."/>
            <person name="Rasinkangas P."/>
            <person name="Parkhill J."/>
            <person name="Rea M.C."/>
            <person name="O'Sullivan O."/>
            <person name="Ritari J."/>
            <person name="Douillard F.P."/>
            <person name="Paul Ross R."/>
            <person name="Yang R."/>
            <person name="Briner A.E."/>
            <person name="Felis G.E."/>
            <person name="de Vos W.M."/>
            <person name="Barrangou R."/>
            <person name="Klaenhammer T.R."/>
            <person name="Caufield P.W."/>
            <person name="Cui Y."/>
            <person name="Zhang H."/>
            <person name="O'Toole P.W."/>
        </authorList>
    </citation>
    <scope>NUCLEOTIDE SEQUENCE [LARGE SCALE GENOMIC DNA]</scope>
    <source>
        <strain evidence="1 2">DSM 21115</strain>
    </source>
</reference>
<dbReference type="Proteomes" id="UP000050920">
    <property type="component" value="Unassembled WGS sequence"/>
</dbReference>
<accession>A0A0R2NTZ7</accession>
<evidence type="ECO:0000313" key="2">
    <source>
        <dbReference type="Proteomes" id="UP000050920"/>
    </source>
</evidence>